<keyword evidence="3 6" id="KW-0547">Nucleotide-binding</keyword>
<dbReference type="Proteomes" id="UP000604046">
    <property type="component" value="Unassembled WGS sequence"/>
</dbReference>
<dbReference type="GO" id="GO:0005524">
    <property type="term" value="F:ATP binding"/>
    <property type="evidence" value="ECO:0007669"/>
    <property type="project" value="UniProtKB-UniRule"/>
</dbReference>
<evidence type="ECO:0000256" key="3">
    <source>
        <dbReference type="ARBA" id="ARBA00022741"/>
    </source>
</evidence>
<dbReference type="PROSITE" id="PS00107">
    <property type="entry name" value="PROTEIN_KINASE_ATP"/>
    <property type="match status" value="1"/>
</dbReference>
<keyword evidence="4" id="KW-0418">Kinase</keyword>
<keyword evidence="5 6" id="KW-0067">ATP-binding</keyword>
<reference evidence="8" key="1">
    <citation type="submission" date="2021-02" db="EMBL/GenBank/DDBJ databases">
        <authorList>
            <person name="Dougan E. K."/>
            <person name="Rhodes N."/>
            <person name="Thang M."/>
            <person name="Chan C."/>
        </authorList>
    </citation>
    <scope>NUCLEOTIDE SEQUENCE</scope>
</reference>
<feature type="domain" description="Protein kinase" evidence="7">
    <location>
        <begin position="8"/>
        <end position="328"/>
    </location>
</feature>
<dbReference type="GO" id="GO:0005634">
    <property type="term" value="C:nucleus"/>
    <property type="evidence" value="ECO:0007669"/>
    <property type="project" value="TreeGrafter"/>
</dbReference>
<keyword evidence="2" id="KW-0808">Transferase</keyword>
<dbReference type="GO" id="GO:0004674">
    <property type="term" value="F:protein serine/threonine kinase activity"/>
    <property type="evidence" value="ECO:0007669"/>
    <property type="project" value="UniProtKB-KW"/>
</dbReference>
<evidence type="ECO:0000259" key="7">
    <source>
        <dbReference type="PROSITE" id="PS50011"/>
    </source>
</evidence>
<dbReference type="PANTHER" id="PTHR45646">
    <property type="entry name" value="SERINE/THREONINE-PROTEIN KINASE DOA-RELATED"/>
    <property type="match status" value="1"/>
</dbReference>
<evidence type="ECO:0000313" key="8">
    <source>
        <dbReference type="EMBL" id="CAE7532186.1"/>
    </source>
</evidence>
<dbReference type="EMBL" id="CAJNDS010002578">
    <property type="protein sequence ID" value="CAE7532186.1"/>
    <property type="molecule type" value="Genomic_DNA"/>
</dbReference>
<proteinExistence type="predicted"/>
<keyword evidence="1" id="KW-0723">Serine/threonine-protein kinase</keyword>
<dbReference type="AlphaFoldDB" id="A0A812TLM7"/>
<name>A0A812TLM7_9DINO</name>
<sequence>MKLGTGNYIVRKQVGEGSFGRVLACFEESTKQLVAVKVVKGVARYKEHAHAEAELLRELRRCDPGRQSYCVKLLGEFTHDLNHCCLVFELLDKSLSDFMRETDDQGLMLRDIRTIASQILQCLHFLNAMSLTHTVHSSQLMALGRCYDKLRISFRLYVGDIKCRNAMLKDSRGEMVPHPRKSGRETKKLHRCEIRVIDFGGAVLKKERHSKRVGTRQYRSPEVVLGLPWDEKTDVWSLGCILLTLYTGERPFPVQNSLQHLAMMQRVIGELPREMLRNAASGGSLPEDVSVDGQGSLRLNRKFVDEAQEAINMAKPLQQRVLPQHSTLLALLGAQTEVTEAEASEAQPWRNETECYGLKNREMKIRSIRRRKSETGRGLPFRGVSLRCVEESNQI</sequence>
<dbReference type="Gene3D" id="1.10.510.10">
    <property type="entry name" value="Transferase(Phosphotransferase) domain 1"/>
    <property type="match status" value="1"/>
</dbReference>
<protein>
    <submittedName>
        <fullName evidence="8">CLK4 protein</fullName>
    </submittedName>
</protein>
<dbReference type="OrthoDB" id="283111at2759"/>
<evidence type="ECO:0000256" key="1">
    <source>
        <dbReference type="ARBA" id="ARBA00022527"/>
    </source>
</evidence>
<accession>A0A812TLM7</accession>
<evidence type="ECO:0000256" key="2">
    <source>
        <dbReference type="ARBA" id="ARBA00022679"/>
    </source>
</evidence>
<evidence type="ECO:0000256" key="6">
    <source>
        <dbReference type="PROSITE-ProRule" id="PRU10141"/>
    </source>
</evidence>
<comment type="caution">
    <text evidence="8">The sequence shown here is derived from an EMBL/GenBank/DDBJ whole genome shotgun (WGS) entry which is preliminary data.</text>
</comment>
<dbReference type="InterPro" id="IPR051175">
    <property type="entry name" value="CLK_kinases"/>
</dbReference>
<evidence type="ECO:0000313" key="9">
    <source>
        <dbReference type="Proteomes" id="UP000604046"/>
    </source>
</evidence>
<dbReference type="PANTHER" id="PTHR45646:SF11">
    <property type="entry name" value="SERINE_THREONINE-PROTEIN KINASE DOA"/>
    <property type="match status" value="1"/>
</dbReference>
<dbReference type="InterPro" id="IPR000719">
    <property type="entry name" value="Prot_kinase_dom"/>
</dbReference>
<dbReference type="Pfam" id="PF00069">
    <property type="entry name" value="Pkinase"/>
    <property type="match status" value="2"/>
</dbReference>
<dbReference type="InterPro" id="IPR017441">
    <property type="entry name" value="Protein_kinase_ATP_BS"/>
</dbReference>
<gene>
    <name evidence="8" type="primary">CLK4</name>
    <name evidence="8" type="ORF">SNAT2548_LOCUS29817</name>
</gene>
<dbReference type="SUPFAM" id="SSF56112">
    <property type="entry name" value="Protein kinase-like (PK-like)"/>
    <property type="match status" value="1"/>
</dbReference>
<feature type="binding site" evidence="6">
    <location>
        <position position="37"/>
    </location>
    <ligand>
        <name>ATP</name>
        <dbReference type="ChEBI" id="CHEBI:30616"/>
    </ligand>
</feature>
<organism evidence="8 9">
    <name type="scientific">Symbiodinium natans</name>
    <dbReference type="NCBI Taxonomy" id="878477"/>
    <lineage>
        <taxon>Eukaryota</taxon>
        <taxon>Sar</taxon>
        <taxon>Alveolata</taxon>
        <taxon>Dinophyceae</taxon>
        <taxon>Suessiales</taxon>
        <taxon>Symbiodiniaceae</taxon>
        <taxon>Symbiodinium</taxon>
    </lineage>
</organism>
<evidence type="ECO:0000256" key="4">
    <source>
        <dbReference type="ARBA" id="ARBA00022777"/>
    </source>
</evidence>
<dbReference type="SMART" id="SM00220">
    <property type="entry name" value="S_TKc"/>
    <property type="match status" value="1"/>
</dbReference>
<evidence type="ECO:0000256" key="5">
    <source>
        <dbReference type="ARBA" id="ARBA00022840"/>
    </source>
</evidence>
<dbReference type="PROSITE" id="PS50011">
    <property type="entry name" value="PROTEIN_KINASE_DOM"/>
    <property type="match status" value="1"/>
</dbReference>
<dbReference type="InterPro" id="IPR011009">
    <property type="entry name" value="Kinase-like_dom_sf"/>
</dbReference>
<dbReference type="Gene3D" id="3.30.200.20">
    <property type="entry name" value="Phosphorylase Kinase, domain 1"/>
    <property type="match status" value="1"/>
</dbReference>
<keyword evidence="9" id="KW-1185">Reference proteome</keyword>